<comment type="caution">
    <text evidence="1">The sequence shown here is derived from an EMBL/GenBank/DDBJ whole genome shotgun (WGS) entry which is preliminary data.</text>
</comment>
<dbReference type="OrthoDB" id="5315569at2"/>
<organism evidence="1 2">
    <name type="scientific">Raineya orbicola</name>
    <dbReference type="NCBI Taxonomy" id="2016530"/>
    <lineage>
        <taxon>Bacteria</taxon>
        <taxon>Pseudomonadati</taxon>
        <taxon>Bacteroidota</taxon>
        <taxon>Cytophagia</taxon>
        <taxon>Cytophagales</taxon>
        <taxon>Raineyaceae</taxon>
        <taxon>Raineya</taxon>
    </lineage>
</organism>
<keyword evidence="2" id="KW-1185">Reference proteome</keyword>
<accession>A0A2N3IJF6</accession>
<dbReference type="AlphaFoldDB" id="A0A2N3IJF6"/>
<protein>
    <submittedName>
        <fullName evidence="1">Uncharacterized protein</fullName>
    </submittedName>
</protein>
<gene>
    <name evidence="1" type="ORF">Rain11_0519</name>
</gene>
<dbReference type="Proteomes" id="UP000233387">
    <property type="component" value="Unassembled WGS sequence"/>
</dbReference>
<name>A0A2N3IJF6_9BACT</name>
<reference evidence="1 2" key="1">
    <citation type="submission" date="2017-06" db="EMBL/GenBank/DDBJ databases">
        <title>Raineya orbicola gen. nov., sp. nov. a slightly thermophilic bacterium of the phylum Bacteroidetes and the description of Raineyaceae fam. nov.</title>
        <authorList>
            <person name="Albuquerque L."/>
            <person name="Polonia A.R.M."/>
            <person name="Barroso C."/>
            <person name="Froufe H.J.C."/>
            <person name="Lage O."/>
            <person name="Lobo-Da-Cunha A."/>
            <person name="Egas C."/>
            <person name="Da Costa M.S."/>
        </authorList>
    </citation>
    <scope>NUCLEOTIDE SEQUENCE [LARGE SCALE GENOMIC DNA]</scope>
    <source>
        <strain evidence="1 2">SPSPC-11</strain>
    </source>
</reference>
<dbReference type="EMBL" id="NKXO01000006">
    <property type="protein sequence ID" value="PKQ70436.1"/>
    <property type="molecule type" value="Genomic_DNA"/>
</dbReference>
<evidence type="ECO:0000313" key="1">
    <source>
        <dbReference type="EMBL" id="PKQ70436.1"/>
    </source>
</evidence>
<sequence>MEFIVRFDKNDNTINKQSEARKSVYAVQLTDLGIKYVQENNPKEQYRMYVEATEKILRPIVDDLFCLLYREFESISVWEFMFIFSDESLSINDKVRLIKQSRKMTNLEHIQLRFEIQQMFKGINKRAKNKNDRRDFSNWYNETLQILHLLNQTIYFKTFRKTVLMLSLSQEALEFRVTRSENQKIEALLWHKIEKRPDYDLHHIFPLEYASCKKDLDLIDDFRNLIYISKKLHKKIPFKNNLFVEIAYEDNRLLLRNPLNKADFLDITEEAVYEKTNLKDIIEYNKKILQEAVISKRSSE</sequence>
<evidence type="ECO:0000313" key="2">
    <source>
        <dbReference type="Proteomes" id="UP000233387"/>
    </source>
</evidence>
<proteinExistence type="predicted"/>
<dbReference type="RefSeq" id="WP_101357777.1">
    <property type="nucleotide sequence ID" value="NZ_NKXO01000006.1"/>
</dbReference>